<dbReference type="Proteomes" id="UP000824540">
    <property type="component" value="Unassembled WGS sequence"/>
</dbReference>
<evidence type="ECO:0000313" key="1">
    <source>
        <dbReference type="EMBL" id="KAG9351154.1"/>
    </source>
</evidence>
<dbReference type="AlphaFoldDB" id="A0A8T2PF63"/>
<comment type="caution">
    <text evidence="1">The sequence shown here is derived from an EMBL/GenBank/DDBJ whole genome shotgun (WGS) entry which is preliminary data.</text>
</comment>
<gene>
    <name evidence="1" type="ORF">JZ751_025044</name>
</gene>
<name>A0A8T2PF63_9TELE</name>
<organism evidence="1 2">
    <name type="scientific">Albula glossodonta</name>
    <name type="common">roundjaw bonefish</name>
    <dbReference type="NCBI Taxonomy" id="121402"/>
    <lineage>
        <taxon>Eukaryota</taxon>
        <taxon>Metazoa</taxon>
        <taxon>Chordata</taxon>
        <taxon>Craniata</taxon>
        <taxon>Vertebrata</taxon>
        <taxon>Euteleostomi</taxon>
        <taxon>Actinopterygii</taxon>
        <taxon>Neopterygii</taxon>
        <taxon>Teleostei</taxon>
        <taxon>Albuliformes</taxon>
        <taxon>Albulidae</taxon>
        <taxon>Albula</taxon>
    </lineage>
</organism>
<accession>A0A8T2PF63</accession>
<protein>
    <submittedName>
        <fullName evidence="1">Uncharacterized protein</fullName>
    </submittedName>
</protein>
<sequence length="122" mass="13616">MRVLRIDISGGARGCLPIEWDMEQPIPIMQRCLSLRTNSLLASTSSSRRWMAFTMASDVKSWQAARRREFNRRRAVYILNDISSFDGAGQAQGHYAAQGICLGVSQALLLTDAAQLILRDQS</sequence>
<keyword evidence="2" id="KW-1185">Reference proteome</keyword>
<proteinExistence type="predicted"/>
<evidence type="ECO:0000313" key="2">
    <source>
        <dbReference type="Proteomes" id="UP000824540"/>
    </source>
</evidence>
<dbReference type="EMBL" id="JAFBMS010000007">
    <property type="protein sequence ID" value="KAG9351154.1"/>
    <property type="molecule type" value="Genomic_DNA"/>
</dbReference>
<reference evidence="1" key="1">
    <citation type="thesis" date="2021" institute="BYU ScholarsArchive" country="Provo, UT, USA">
        <title>Applications of and Algorithms for Genome Assembly and Genomic Analyses with an Emphasis on Marine Teleosts.</title>
        <authorList>
            <person name="Pickett B.D."/>
        </authorList>
    </citation>
    <scope>NUCLEOTIDE SEQUENCE</scope>
    <source>
        <strain evidence="1">HI-2016</strain>
    </source>
</reference>